<dbReference type="FunFam" id="3.40.630.30:FF:000048">
    <property type="entry name" value="Glucosamine 6-phosphate N-acetyltransferase"/>
    <property type="match status" value="1"/>
</dbReference>
<dbReference type="GO" id="GO:0004343">
    <property type="term" value="F:glucosamine 6-phosphate N-acetyltransferase activity"/>
    <property type="evidence" value="ECO:0007669"/>
    <property type="project" value="UniProtKB-UniRule"/>
</dbReference>
<dbReference type="GO" id="GO:0006048">
    <property type="term" value="P:UDP-N-acetylglucosamine biosynthetic process"/>
    <property type="evidence" value="ECO:0007669"/>
    <property type="project" value="UniProtKB-UniRule"/>
</dbReference>
<keyword evidence="8" id="KW-0472">Membrane</keyword>
<keyword evidence="9 11" id="KW-0012">Acyltransferase</keyword>
<dbReference type="FunCoup" id="A0A2V0PHF1">
    <property type="interactions" value="1002"/>
</dbReference>
<dbReference type="AlphaFoldDB" id="A0A2V0PHF1"/>
<sequence length="146" mass="16208">MEIVVRQLEAGDYDKGFLGLLSQLTTVGDIDRAKFEERLKEVSSPDYYIAVAEDAASGKLLGTAALVIERKFIHGCGKVGHIEDVVVDAAARGQRLGQRLVEELVSVSRSRGCYKVILDCAEHNVAFYEKCGLTRKEVQMVQYLDR</sequence>
<evidence type="ECO:0000256" key="5">
    <source>
        <dbReference type="ARBA" id="ARBA00011738"/>
    </source>
</evidence>
<dbReference type="UniPathway" id="UPA00113">
    <property type="reaction ID" value="UER00529"/>
</dbReference>
<dbReference type="PROSITE" id="PS51186">
    <property type="entry name" value="GNAT"/>
    <property type="match status" value="1"/>
</dbReference>
<evidence type="ECO:0000259" key="12">
    <source>
        <dbReference type="PROSITE" id="PS51186"/>
    </source>
</evidence>
<dbReference type="CDD" id="cd04301">
    <property type="entry name" value="NAT_SF"/>
    <property type="match status" value="1"/>
</dbReference>
<evidence type="ECO:0000313" key="14">
    <source>
        <dbReference type="Proteomes" id="UP000247498"/>
    </source>
</evidence>
<evidence type="ECO:0000256" key="8">
    <source>
        <dbReference type="ARBA" id="ARBA00023136"/>
    </source>
</evidence>
<dbReference type="InterPro" id="IPR000182">
    <property type="entry name" value="GNAT_dom"/>
</dbReference>
<comment type="pathway">
    <text evidence="3 11">Nucleotide-sugar biosynthesis; UDP-N-acetyl-alpha-D-glucosamine biosynthesis; N-acetyl-alpha-D-glucosamine 1-phosphate from alpha-D-glucosamine 6-phosphate (route I): step 1/2.</text>
</comment>
<dbReference type="OrthoDB" id="10039976at2759"/>
<dbReference type="GO" id="GO:0005789">
    <property type="term" value="C:endoplasmic reticulum membrane"/>
    <property type="evidence" value="ECO:0007669"/>
    <property type="project" value="UniProtKB-SubCell"/>
</dbReference>
<evidence type="ECO:0000256" key="1">
    <source>
        <dbReference type="ARBA" id="ARBA00004184"/>
    </source>
</evidence>
<dbReference type="Gene3D" id="3.40.630.30">
    <property type="match status" value="1"/>
</dbReference>
<reference evidence="13 14" key="1">
    <citation type="journal article" date="2018" name="Sci. Rep.">
        <title>Raphidocelis subcapitata (=Pseudokirchneriella subcapitata) provides an insight into genome evolution and environmental adaptations in the Sphaeropleales.</title>
        <authorList>
            <person name="Suzuki S."/>
            <person name="Yamaguchi H."/>
            <person name="Nakajima N."/>
            <person name="Kawachi M."/>
        </authorList>
    </citation>
    <scope>NUCLEOTIDE SEQUENCE [LARGE SCALE GENOMIC DNA]</scope>
    <source>
        <strain evidence="13 14">NIES-35</strain>
    </source>
</reference>
<protein>
    <recommendedName>
        <fullName evidence="11">Glucosamine 6-phosphate N-acetyltransferase</fullName>
        <ecNumber evidence="11">2.3.1.4</ecNumber>
    </recommendedName>
</protein>
<keyword evidence="14" id="KW-1185">Reference proteome</keyword>
<gene>
    <name evidence="13" type="ORF">Rsub_11779</name>
</gene>
<keyword evidence="6 11" id="KW-0808">Transferase</keyword>
<comment type="similarity">
    <text evidence="4 11">Belongs to the acetyltransferase family. GNA1 subfamily.</text>
</comment>
<evidence type="ECO:0000256" key="2">
    <source>
        <dbReference type="ARBA" id="ARBA00004586"/>
    </source>
</evidence>
<dbReference type="PANTHER" id="PTHR13355:SF11">
    <property type="entry name" value="GLUCOSAMINE 6-PHOSPHATE N-ACETYLTRANSFERASE"/>
    <property type="match status" value="1"/>
</dbReference>
<feature type="domain" description="N-acetyltransferase" evidence="12">
    <location>
        <begin position="3"/>
        <end position="146"/>
    </location>
</feature>
<dbReference type="EC" id="2.3.1.4" evidence="11"/>
<evidence type="ECO:0000256" key="9">
    <source>
        <dbReference type="ARBA" id="ARBA00023315"/>
    </source>
</evidence>
<organism evidence="13 14">
    <name type="scientific">Raphidocelis subcapitata</name>
    <dbReference type="NCBI Taxonomy" id="307507"/>
    <lineage>
        <taxon>Eukaryota</taxon>
        <taxon>Viridiplantae</taxon>
        <taxon>Chlorophyta</taxon>
        <taxon>core chlorophytes</taxon>
        <taxon>Chlorophyceae</taxon>
        <taxon>CS clade</taxon>
        <taxon>Sphaeropleales</taxon>
        <taxon>Selenastraceae</taxon>
        <taxon>Raphidocelis</taxon>
    </lineage>
</organism>
<evidence type="ECO:0000313" key="13">
    <source>
        <dbReference type="EMBL" id="GBF99254.1"/>
    </source>
</evidence>
<accession>A0A2V0PHF1</accession>
<evidence type="ECO:0000256" key="10">
    <source>
        <dbReference type="ARBA" id="ARBA00048964"/>
    </source>
</evidence>
<proteinExistence type="inferred from homology"/>
<evidence type="ECO:0000256" key="11">
    <source>
        <dbReference type="RuleBase" id="RU365086"/>
    </source>
</evidence>
<name>A0A2V0PHF1_9CHLO</name>
<dbReference type="PANTHER" id="PTHR13355">
    <property type="entry name" value="GLUCOSAMINE 6-PHOSPHATE N-ACETYLTRANSFERASE"/>
    <property type="match status" value="1"/>
</dbReference>
<comment type="catalytic activity">
    <reaction evidence="10 11">
        <text>D-glucosamine 6-phosphate + acetyl-CoA = N-acetyl-D-glucosamine 6-phosphate + CoA + H(+)</text>
        <dbReference type="Rhea" id="RHEA:10292"/>
        <dbReference type="ChEBI" id="CHEBI:15378"/>
        <dbReference type="ChEBI" id="CHEBI:57287"/>
        <dbReference type="ChEBI" id="CHEBI:57288"/>
        <dbReference type="ChEBI" id="CHEBI:57513"/>
        <dbReference type="ChEBI" id="CHEBI:58725"/>
        <dbReference type="EC" id="2.3.1.4"/>
    </reaction>
</comment>
<evidence type="ECO:0000256" key="7">
    <source>
        <dbReference type="ARBA" id="ARBA00022824"/>
    </source>
</evidence>
<dbReference type="SUPFAM" id="SSF55729">
    <property type="entry name" value="Acyl-CoA N-acyltransferases (Nat)"/>
    <property type="match status" value="1"/>
</dbReference>
<dbReference type="Proteomes" id="UP000247498">
    <property type="component" value="Unassembled WGS sequence"/>
</dbReference>
<comment type="caution">
    <text evidence="13">The sequence shown here is derived from an EMBL/GenBank/DDBJ whole genome shotgun (WGS) entry which is preliminary data.</text>
</comment>
<evidence type="ECO:0000256" key="6">
    <source>
        <dbReference type="ARBA" id="ARBA00022679"/>
    </source>
</evidence>
<dbReference type="InParanoid" id="A0A2V0PHF1"/>
<dbReference type="EMBL" id="BDRX01000151">
    <property type="protein sequence ID" value="GBF99254.1"/>
    <property type="molecule type" value="Genomic_DNA"/>
</dbReference>
<dbReference type="InterPro" id="IPR039143">
    <property type="entry name" value="GNPNAT1-like"/>
</dbReference>
<comment type="subcellular location">
    <subcellularLocation>
        <location evidence="1">Endomembrane system</location>
        <topology evidence="1">Peripheral membrane protein</topology>
    </subcellularLocation>
    <subcellularLocation>
        <location evidence="2">Endoplasmic reticulum membrane</location>
    </subcellularLocation>
</comment>
<evidence type="ECO:0000256" key="3">
    <source>
        <dbReference type="ARBA" id="ARBA00004832"/>
    </source>
</evidence>
<evidence type="ECO:0000256" key="4">
    <source>
        <dbReference type="ARBA" id="ARBA00006048"/>
    </source>
</evidence>
<dbReference type="STRING" id="307507.A0A2V0PHF1"/>
<dbReference type="GO" id="GO:0006044">
    <property type="term" value="P:N-acetylglucosamine metabolic process"/>
    <property type="evidence" value="ECO:0007669"/>
    <property type="project" value="UniProtKB-ARBA"/>
</dbReference>
<dbReference type="InterPro" id="IPR016181">
    <property type="entry name" value="Acyl_CoA_acyltransferase"/>
</dbReference>
<comment type="subunit">
    <text evidence="5 11">Homodimer.</text>
</comment>
<dbReference type="Pfam" id="PF00583">
    <property type="entry name" value="Acetyltransf_1"/>
    <property type="match status" value="1"/>
</dbReference>
<keyword evidence="7" id="KW-0256">Endoplasmic reticulum</keyword>